<dbReference type="Gene3D" id="1.10.150.240">
    <property type="entry name" value="Putative phosphatase, domain 2"/>
    <property type="match status" value="1"/>
</dbReference>
<dbReference type="InterPro" id="IPR052550">
    <property type="entry name" value="Pyrimidine_5'-ntase_YjjG"/>
</dbReference>
<dbReference type="OrthoDB" id="9810449at2"/>
<evidence type="ECO:0000313" key="1">
    <source>
        <dbReference type="EMBL" id="KWV54933.1"/>
    </source>
</evidence>
<dbReference type="Gene3D" id="3.40.50.1000">
    <property type="entry name" value="HAD superfamily/HAD-like"/>
    <property type="match status" value="1"/>
</dbReference>
<comment type="caution">
    <text evidence="1">The sequence shown here is derived from an EMBL/GenBank/DDBJ whole genome shotgun (WGS) entry which is preliminary data.</text>
</comment>
<protein>
    <submittedName>
        <fullName evidence="1">Haloacid dehalogenase</fullName>
    </submittedName>
</protein>
<dbReference type="SFLD" id="SFLDS00003">
    <property type="entry name" value="Haloacid_Dehalogenase"/>
    <property type="match status" value="1"/>
</dbReference>
<dbReference type="EMBL" id="LNCD01000056">
    <property type="protein sequence ID" value="KWV54933.1"/>
    <property type="molecule type" value="Genomic_DNA"/>
</dbReference>
<dbReference type="AlphaFoldDB" id="A0A109JTL9"/>
<dbReference type="PANTHER" id="PTHR47478:SF1">
    <property type="entry name" value="PYRIMIDINE 5'-NUCLEOTIDASE YJJG"/>
    <property type="match status" value="1"/>
</dbReference>
<dbReference type="NCBIfam" id="TIGR02254">
    <property type="entry name" value="YjjG_YfnB"/>
    <property type="match status" value="1"/>
</dbReference>
<evidence type="ECO:0000313" key="2">
    <source>
        <dbReference type="Proteomes" id="UP000068164"/>
    </source>
</evidence>
<accession>A0A109JTL9</accession>
<dbReference type="SFLD" id="SFLDG01129">
    <property type="entry name" value="C1.5:_HAD__Beta-PGM__Phosphata"/>
    <property type="match status" value="1"/>
</dbReference>
<dbReference type="InterPro" id="IPR023214">
    <property type="entry name" value="HAD_sf"/>
</dbReference>
<dbReference type="Proteomes" id="UP000068164">
    <property type="component" value="Unassembled WGS sequence"/>
</dbReference>
<dbReference type="InterPro" id="IPR023198">
    <property type="entry name" value="PGP-like_dom2"/>
</dbReference>
<name>A0A109JTL9_9HYPH</name>
<dbReference type="SUPFAM" id="SSF56784">
    <property type="entry name" value="HAD-like"/>
    <property type="match status" value="1"/>
</dbReference>
<dbReference type="RefSeq" id="WP_007539290.1">
    <property type="nucleotide sequence ID" value="NZ_LNCD01000056.1"/>
</dbReference>
<organism evidence="1 2">
    <name type="scientific">Rhizobium altiplani</name>
    <dbReference type="NCBI Taxonomy" id="1864509"/>
    <lineage>
        <taxon>Bacteria</taxon>
        <taxon>Pseudomonadati</taxon>
        <taxon>Pseudomonadota</taxon>
        <taxon>Alphaproteobacteria</taxon>
        <taxon>Hyphomicrobiales</taxon>
        <taxon>Rhizobiaceae</taxon>
        <taxon>Rhizobium/Agrobacterium group</taxon>
        <taxon>Rhizobium</taxon>
    </lineage>
</organism>
<dbReference type="InterPro" id="IPR036412">
    <property type="entry name" value="HAD-like_sf"/>
</dbReference>
<keyword evidence="2" id="KW-1185">Reference proteome</keyword>
<dbReference type="InterPro" id="IPR011951">
    <property type="entry name" value="HAD-SF_hydro_IA_YjjG/PynA"/>
</dbReference>
<gene>
    <name evidence="1" type="ORF">AS026_38045</name>
</gene>
<proteinExistence type="predicted"/>
<dbReference type="NCBIfam" id="TIGR01549">
    <property type="entry name" value="HAD-SF-IA-v1"/>
    <property type="match status" value="1"/>
</dbReference>
<sequence>MKYRHFLFDLDDTLLDFKASERLSFSRALSSLGIDGEGEPLFADYQRENMLLWSEFEKGTVRKETLKVERFRRIFVRHRIDADPETASALYLQFLPETVVLVEGAADVCAKLAAVGEVGIITNGIEAVQAKRTANSGLAPWLSFVATSEKCGFAKPDIRFFEHAASRFRTFDKQEAIIVGDRLDADILGANQFGIESCWFNPLRAENRSSAVPTIEVARLVEIVDRLAGG</sequence>
<dbReference type="InterPro" id="IPR006439">
    <property type="entry name" value="HAD-SF_hydro_IA"/>
</dbReference>
<dbReference type="PANTHER" id="PTHR47478">
    <property type="match status" value="1"/>
</dbReference>
<dbReference type="GO" id="GO:0008253">
    <property type="term" value="F:5'-nucleotidase activity"/>
    <property type="evidence" value="ECO:0007669"/>
    <property type="project" value="InterPro"/>
</dbReference>
<reference evidence="1 2" key="1">
    <citation type="submission" date="2015-11" db="EMBL/GenBank/DDBJ databases">
        <title>Draft Genome Sequence of the Strain BR 10423 (Rhizobium sp.) isolated from nodules of Mimosa pudica.</title>
        <authorList>
            <person name="Barauna A.C."/>
            <person name="Zilli J.E."/>
            <person name="Simoes-Araujo J.L."/>
            <person name="Reis V.M."/>
            <person name="James E.K."/>
            <person name="Reis F.B.Jr."/>
            <person name="Rouws L.F."/>
            <person name="Passos S.R."/>
            <person name="Gois S.R."/>
        </authorList>
    </citation>
    <scope>NUCLEOTIDE SEQUENCE [LARGE SCALE GENOMIC DNA]</scope>
    <source>
        <strain evidence="1 2">BR10423</strain>
    </source>
</reference>
<dbReference type="Pfam" id="PF00702">
    <property type="entry name" value="Hydrolase"/>
    <property type="match status" value="1"/>
</dbReference>